<dbReference type="AlphaFoldDB" id="X1RF61"/>
<dbReference type="EMBL" id="BARW01001938">
    <property type="protein sequence ID" value="GAI65626.1"/>
    <property type="molecule type" value="Genomic_DNA"/>
</dbReference>
<name>X1RF61_9ZZZZ</name>
<reference evidence="1" key="1">
    <citation type="journal article" date="2014" name="Front. Microbiol.">
        <title>High frequency of phylogenetically diverse reductive dehalogenase-homologous genes in deep subseafloor sedimentary metagenomes.</title>
        <authorList>
            <person name="Kawai M."/>
            <person name="Futagami T."/>
            <person name="Toyoda A."/>
            <person name="Takaki Y."/>
            <person name="Nishi S."/>
            <person name="Hori S."/>
            <person name="Arai W."/>
            <person name="Tsubouchi T."/>
            <person name="Morono Y."/>
            <person name="Uchiyama I."/>
            <person name="Ito T."/>
            <person name="Fujiyama A."/>
            <person name="Inagaki F."/>
            <person name="Takami H."/>
        </authorList>
    </citation>
    <scope>NUCLEOTIDE SEQUENCE</scope>
    <source>
        <strain evidence="1">Expedition CK06-06</strain>
    </source>
</reference>
<evidence type="ECO:0000313" key="1">
    <source>
        <dbReference type="EMBL" id="GAI65626.1"/>
    </source>
</evidence>
<comment type="caution">
    <text evidence="1">The sequence shown here is derived from an EMBL/GenBank/DDBJ whole genome shotgun (WGS) entry which is preliminary data.</text>
</comment>
<proteinExistence type="predicted"/>
<sequence>MAKGQLEVTEQQVYRTSKMMELGRISKGELLEIQSQAAAEKLNA</sequence>
<protein>
    <submittedName>
        <fullName evidence="1">Uncharacterized protein</fullName>
    </submittedName>
</protein>
<feature type="non-terminal residue" evidence="1">
    <location>
        <position position="44"/>
    </location>
</feature>
<gene>
    <name evidence="1" type="ORF">S12H4_05750</name>
</gene>
<organism evidence="1">
    <name type="scientific">marine sediment metagenome</name>
    <dbReference type="NCBI Taxonomy" id="412755"/>
    <lineage>
        <taxon>unclassified sequences</taxon>
        <taxon>metagenomes</taxon>
        <taxon>ecological metagenomes</taxon>
    </lineage>
</organism>
<accession>X1RF61</accession>